<feature type="domain" description="Gfo/Idh/MocA-like oxidoreductase N-terminal" evidence="2">
    <location>
        <begin position="5"/>
        <end position="121"/>
    </location>
</feature>
<accession>A0A4R0IXA2</accession>
<evidence type="ECO:0000259" key="3">
    <source>
        <dbReference type="Pfam" id="PF22725"/>
    </source>
</evidence>
<dbReference type="RefSeq" id="WP_131286777.1">
    <property type="nucleotide sequence ID" value="NZ_SJKA01000003.1"/>
</dbReference>
<dbReference type="SUPFAM" id="SSF55347">
    <property type="entry name" value="Glyceraldehyde-3-phosphate dehydrogenase-like, C-terminal domain"/>
    <property type="match status" value="1"/>
</dbReference>
<evidence type="ECO:0000259" key="2">
    <source>
        <dbReference type="Pfam" id="PF01408"/>
    </source>
</evidence>
<dbReference type="OrthoDB" id="9812981at2"/>
<dbReference type="PANTHER" id="PTHR43818">
    <property type="entry name" value="BCDNA.GH03377"/>
    <property type="match status" value="1"/>
</dbReference>
<reference evidence="4 5" key="1">
    <citation type="submission" date="2019-02" db="EMBL/GenBank/DDBJ databases">
        <title>Kribbella capetownensis sp. nov. and Kribbella speibonae sp. nov., isolated from soil.</title>
        <authorList>
            <person name="Curtis S.M."/>
            <person name="Norton I."/>
            <person name="Everest G.J."/>
            <person name="Meyers P.R."/>
        </authorList>
    </citation>
    <scope>NUCLEOTIDE SEQUENCE [LARGE SCALE GENOMIC DNA]</scope>
    <source>
        <strain evidence="4 5">DSM 27082</strain>
    </source>
</reference>
<name>A0A4R0IXA2_9ACTN</name>
<evidence type="ECO:0000256" key="1">
    <source>
        <dbReference type="ARBA" id="ARBA00023002"/>
    </source>
</evidence>
<dbReference type="Pfam" id="PF22725">
    <property type="entry name" value="GFO_IDH_MocA_C3"/>
    <property type="match status" value="1"/>
</dbReference>
<dbReference type="Proteomes" id="UP000292695">
    <property type="component" value="Unassembled WGS sequence"/>
</dbReference>
<evidence type="ECO:0000313" key="5">
    <source>
        <dbReference type="Proteomes" id="UP000292695"/>
    </source>
</evidence>
<dbReference type="InterPro" id="IPR036291">
    <property type="entry name" value="NAD(P)-bd_dom_sf"/>
</dbReference>
<comment type="caution">
    <text evidence="4">The sequence shown here is derived from an EMBL/GenBank/DDBJ whole genome shotgun (WGS) entry which is preliminary data.</text>
</comment>
<dbReference type="InterPro" id="IPR055170">
    <property type="entry name" value="GFO_IDH_MocA-like_dom"/>
</dbReference>
<dbReference type="GO" id="GO:0000166">
    <property type="term" value="F:nucleotide binding"/>
    <property type="evidence" value="ECO:0007669"/>
    <property type="project" value="InterPro"/>
</dbReference>
<dbReference type="SUPFAM" id="SSF51735">
    <property type="entry name" value="NAD(P)-binding Rossmann-fold domains"/>
    <property type="match status" value="1"/>
</dbReference>
<gene>
    <name evidence="4" type="ORF">E0H50_11290</name>
</gene>
<keyword evidence="1" id="KW-0560">Oxidoreductase</keyword>
<protein>
    <submittedName>
        <fullName evidence="4">Gfo/Idh/MocA family oxidoreductase</fullName>
    </submittedName>
</protein>
<dbReference type="PANTHER" id="PTHR43818:SF11">
    <property type="entry name" value="BCDNA.GH03377"/>
    <property type="match status" value="1"/>
</dbReference>
<sequence length="373" mass="39667">MTGARVAVVGIHGHGASHIRNVARLAEAGRAELVAVADPQGADDLPASVQVFSGLDELLAATEVDVVVICTPIQTHVPLAELAMRAGADVLLEKPPTASMAEFEQLSAVVAETGRACQVGFQAQASEATLKLASMVAEGQLGEIRGISAVGKWVRKARYFQRARWSGRRRLDGVDVVDGAVTNPLAHAAAAALLLDGSTGVDDVRSIEAELYRANPIESDDTSTVRITTSRGTPILIAVTLCAIDHLEASVIVHGSEGRAVLTYQSDLIGDTKYGRADLLENLLAHRADPSVPLYVPLAATGGFTRVVEAVRTAPDPLAIAPELVRWEGEGLERRPIVLDVENWIDRASDDLALFSEIGAPWTTWTTQPREMS</sequence>
<keyword evidence="5" id="KW-1185">Reference proteome</keyword>
<dbReference type="AlphaFoldDB" id="A0A4R0IXA2"/>
<dbReference type="InterPro" id="IPR050463">
    <property type="entry name" value="Gfo/Idh/MocA_oxidrdct_glycsds"/>
</dbReference>
<dbReference type="Pfam" id="PF01408">
    <property type="entry name" value="GFO_IDH_MocA"/>
    <property type="match status" value="1"/>
</dbReference>
<dbReference type="GO" id="GO:0016491">
    <property type="term" value="F:oxidoreductase activity"/>
    <property type="evidence" value="ECO:0007669"/>
    <property type="project" value="UniProtKB-KW"/>
</dbReference>
<evidence type="ECO:0000313" key="4">
    <source>
        <dbReference type="EMBL" id="TCC37234.1"/>
    </source>
</evidence>
<organism evidence="4 5">
    <name type="scientific">Kribbella sindirgiensis</name>
    <dbReference type="NCBI Taxonomy" id="1124744"/>
    <lineage>
        <taxon>Bacteria</taxon>
        <taxon>Bacillati</taxon>
        <taxon>Actinomycetota</taxon>
        <taxon>Actinomycetes</taxon>
        <taxon>Propionibacteriales</taxon>
        <taxon>Kribbellaceae</taxon>
        <taxon>Kribbella</taxon>
    </lineage>
</organism>
<dbReference type="Gene3D" id="3.40.50.720">
    <property type="entry name" value="NAD(P)-binding Rossmann-like Domain"/>
    <property type="match status" value="1"/>
</dbReference>
<dbReference type="Gene3D" id="3.30.360.10">
    <property type="entry name" value="Dihydrodipicolinate Reductase, domain 2"/>
    <property type="match status" value="1"/>
</dbReference>
<proteinExistence type="predicted"/>
<feature type="domain" description="GFO/IDH/MocA-like oxidoreductase" evidence="3">
    <location>
        <begin position="130"/>
        <end position="260"/>
    </location>
</feature>
<dbReference type="EMBL" id="SJKA01000003">
    <property type="protein sequence ID" value="TCC37234.1"/>
    <property type="molecule type" value="Genomic_DNA"/>
</dbReference>
<dbReference type="InterPro" id="IPR000683">
    <property type="entry name" value="Gfo/Idh/MocA-like_OxRdtase_N"/>
</dbReference>